<name>A0A255ZAT5_9FLAO</name>
<comment type="caution">
    <text evidence="1">The sequence shown here is derived from an EMBL/GenBank/DDBJ whole genome shotgun (WGS) entry which is preliminary data.</text>
</comment>
<evidence type="ECO:0000313" key="2">
    <source>
        <dbReference type="Proteomes" id="UP000216035"/>
    </source>
</evidence>
<accession>A0A255ZAT5</accession>
<organism evidence="1 2">
    <name type="scientific">Flavobacterium aurantiibacter</name>
    <dbReference type="NCBI Taxonomy" id="2023067"/>
    <lineage>
        <taxon>Bacteria</taxon>
        <taxon>Pseudomonadati</taxon>
        <taxon>Bacteroidota</taxon>
        <taxon>Flavobacteriia</taxon>
        <taxon>Flavobacteriales</taxon>
        <taxon>Flavobacteriaceae</taxon>
        <taxon>Flavobacterium</taxon>
    </lineage>
</organism>
<dbReference type="InterPro" id="IPR007325">
    <property type="entry name" value="KFase/CYL"/>
</dbReference>
<gene>
    <name evidence="1" type="ORF">CHX27_14790</name>
</gene>
<proteinExistence type="predicted"/>
<dbReference type="GO" id="GO:0004061">
    <property type="term" value="F:arylformamidase activity"/>
    <property type="evidence" value="ECO:0007669"/>
    <property type="project" value="InterPro"/>
</dbReference>
<dbReference type="SUPFAM" id="SSF102198">
    <property type="entry name" value="Putative cyclase"/>
    <property type="match status" value="1"/>
</dbReference>
<dbReference type="Gene3D" id="3.50.30.50">
    <property type="entry name" value="Putative cyclase"/>
    <property type="match status" value="1"/>
</dbReference>
<dbReference type="EMBL" id="NOXX01000227">
    <property type="protein sequence ID" value="OYQ38531.1"/>
    <property type="molecule type" value="Genomic_DNA"/>
</dbReference>
<sequence>MKVTIQQQYEIDLNKPIDISMPLAATPENPVAWYQGAPRFEPVVMGDFIGSVRSGKSSTNFYDLHINPHAHGTHTECLGHITAEHYSINDYLKTFHFFCTLISVTPDLIDEDLVITREQIAAAVNNNWQEALVVRTLPNDDSKLQRKYSNTNPPYLHADAVALLVENGVRHLLLDLPSVDREQDGGALRGHKTFWQVTDVQQVNADARFDATITELVFVPDTVADGMYFLNLQICSLENDASPSKPVLYELVAL</sequence>
<dbReference type="Pfam" id="PF04199">
    <property type="entry name" value="Cyclase"/>
    <property type="match status" value="1"/>
</dbReference>
<protein>
    <submittedName>
        <fullName evidence="1">Metal-dependent hydrolase</fullName>
    </submittedName>
</protein>
<reference evidence="1 2" key="1">
    <citation type="submission" date="2017-07" db="EMBL/GenBank/DDBJ databases">
        <title>Flavobacterium cyanobacteriorum sp. nov., isolated from cyanobacterial aggregates in a eutrophic lake.</title>
        <authorList>
            <person name="Cai H."/>
        </authorList>
    </citation>
    <scope>NUCLEOTIDE SEQUENCE [LARGE SCALE GENOMIC DNA]</scope>
    <source>
        <strain evidence="1 2">TH167</strain>
    </source>
</reference>
<dbReference type="InterPro" id="IPR037175">
    <property type="entry name" value="KFase_sf"/>
</dbReference>
<evidence type="ECO:0000313" key="1">
    <source>
        <dbReference type="EMBL" id="OYQ38531.1"/>
    </source>
</evidence>
<dbReference type="RefSeq" id="WP_094487530.1">
    <property type="nucleotide sequence ID" value="NZ_NOXX01000227.1"/>
</dbReference>
<dbReference type="Proteomes" id="UP000216035">
    <property type="component" value="Unassembled WGS sequence"/>
</dbReference>
<dbReference type="GO" id="GO:0019441">
    <property type="term" value="P:L-tryptophan catabolic process to kynurenine"/>
    <property type="evidence" value="ECO:0007669"/>
    <property type="project" value="InterPro"/>
</dbReference>
<keyword evidence="2" id="KW-1185">Reference proteome</keyword>
<dbReference type="OrthoDB" id="9814192at2"/>
<keyword evidence="1" id="KW-0378">Hydrolase</keyword>
<dbReference type="AlphaFoldDB" id="A0A255ZAT5"/>